<organism evidence="2 3">
    <name type="scientific">Labedella phragmitis</name>
    <dbReference type="NCBI Taxonomy" id="2498849"/>
    <lineage>
        <taxon>Bacteria</taxon>
        <taxon>Bacillati</taxon>
        <taxon>Actinomycetota</taxon>
        <taxon>Actinomycetes</taxon>
        <taxon>Micrococcales</taxon>
        <taxon>Microbacteriaceae</taxon>
        <taxon>Labedella</taxon>
    </lineage>
</organism>
<feature type="transmembrane region" description="Helical" evidence="1">
    <location>
        <begin position="250"/>
        <end position="271"/>
    </location>
</feature>
<sequence length="293" mass="31783">MTSVTSPWRVVIVTRTDPLVDEDRIVPDAPLWRTLATPRWLALLALALVIAGAFAALGQWQLSRAVDSNDPGLAIGAEELPTRMEEVVRPAEPIRTDDVGRLVDVTGQWVSGDFLVIDDRVNDGETGWWVAGHLATGEDAAGPSLPVALGWTADEETATRVADEWNAGGAPAGVVTLTGRIVDSEAPELPDEDVDDPFAMTTLSEAALVNIWQETASPEIYSVNLISADAPTGLDPVFSPRPEAQTTLNWLNVFYAVEWVVFAGFAVYFWYRLGRDAWEREAEEKALAESSGP</sequence>
<dbReference type="Proteomes" id="UP000288547">
    <property type="component" value="Unassembled WGS sequence"/>
</dbReference>
<feature type="transmembrane region" description="Helical" evidence="1">
    <location>
        <begin position="40"/>
        <end position="58"/>
    </location>
</feature>
<name>A0A3S3Z6S0_9MICO</name>
<keyword evidence="1" id="KW-1003">Cell membrane</keyword>
<comment type="caution">
    <text evidence="2">The sequence shown here is derived from an EMBL/GenBank/DDBJ whole genome shotgun (WGS) entry which is preliminary data.</text>
</comment>
<keyword evidence="3" id="KW-1185">Reference proteome</keyword>
<comment type="subcellular location">
    <subcellularLocation>
        <location evidence="1">Cell membrane</location>
        <topology evidence="1">Multi-pass membrane protein</topology>
    </subcellularLocation>
</comment>
<dbReference type="Pfam" id="PF02104">
    <property type="entry name" value="SURF1"/>
    <property type="match status" value="1"/>
</dbReference>
<keyword evidence="1" id="KW-1133">Transmembrane helix</keyword>
<dbReference type="OrthoDB" id="3266379at2"/>
<gene>
    <name evidence="2" type="ORF">ELQ90_11360</name>
</gene>
<evidence type="ECO:0000313" key="3">
    <source>
        <dbReference type="Proteomes" id="UP000288547"/>
    </source>
</evidence>
<proteinExistence type="inferred from homology"/>
<reference evidence="2 3" key="1">
    <citation type="submission" date="2018-12" db="EMBL/GenBank/DDBJ databases">
        <authorList>
            <person name="Li F."/>
        </authorList>
    </citation>
    <scope>NUCLEOTIDE SEQUENCE [LARGE SCALE GENOMIC DNA]</scope>
    <source>
        <strain evidence="2 3">11W25H-1</strain>
    </source>
</reference>
<dbReference type="EMBL" id="RZNB01000004">
    <property type="protein sequence ID" value="RWZ49939.1"/>
    <property type="molecule type" value="Genomic_DNA"/>
</dbReference>
<evidence type="ECO:0000256" key="1">
    <source>
        <dbReference type="RuleBase" id="RU363076"/>
    </source>
</evidence>
<dbReference type="AlphaFoldDB" id="A0A3S3Z6S0"/>
<protein>
    <recommendedName>
        <fullName evidence="1">SURF1-like protein</fullName>
    </recommendedName>
</protein>
<keyword evidence="1" id="KW-0812">Transmembrane</keyword>
<accession>A0A3S3Z6S0</accession>
<evidence type="ECO:0000313" key="2">
    <source>
        <dbReference type="EMBL" id="RWZ49939.1"/>
    </source>
</evidence>
<dbReference type="GO" id="GO:0005886">
    <property type="term" value="C:plasma membrane"/>
    <property type="evidence" value="ECO:0007669"/>
    <property type="project" value="UniProtKB-SubCell"/>
</dbReference>
<dbReference type="InterPro" id="IPR002994">
    <property type="entry name" value="Surf1/Shy1"/>
</dbReference>
<keyword evidence="1" id="KW-0472">Membrane</keyword>
<dbReference type="PROSITE" id="PS50895">
    <property type="entry name" value="SURF1"/>
    <property type="match status" value="1"/>
</dbReference>
<comment type="similarity">
    <text evidence="1">Belongs to the SURF1 family.</text>
</comment>